<evidence type="ECO:0000313" key="3">
    <source>
        <dbReference type="EMBL" id="EED89901.1"/>
    </source>
</evidence>
<feature type="compositionally biased region" description="Low complexity" evidence="1">
    <location>
        <begin position="38"/>
        <end position="47"/>
    </location>
</feature>
<dbReference type="KEGG" id="tps:THAPSDRAFT_8518"/>
<dbReference type="EMBL" id="CM000646">
    <property type="protein sequence ID" value="EED89901.1"/>
    <property type="molecule type" value="Genomic_DNA"/>
</dbReference>
<feature type="compositionally biased region" description="Basic and acidic residues" evidence="1">
    <location>
        <begin position="329"/>
        <end position="340"/>
    </location>
</feature>
<dbReference type="CDD" id="cd00136">
    <property type="entry name" value="PDZ_canonical"/>
    <property type="match status" value="1"/>
</dbReference>
<sequence>MAEITMVKEISTQPHEELTPCPRRHRTTHETNEGGGSASATSSSNSNSDDDNIDSPLSVSELIVVWQNHHEEQVQRRSKACGEMMVTVTTEEMSPVGGGGGASPMETSGGVQLHLDARDVHNGHMNIGEGMAYAANDDAAYAADNGGVEEGEGEEDKEQRLPLNELERHNIGEELSVSTNDGDDHGKNEPATPLHTNIKLLNHFAEEDDEKGGDYDVSRLIENHEDEYSQSSEQQQHQSGTQQPIEKEHHTKGRKRRTNTAIIEDDASTAFSPCRPVPLLVKGGDEAISRRGGGGGGVARSSIKRRGKRQKAKKEGTVVDVSTDGVDDGGEHDTADDKKSPQHSLYTNQTTPSRNTPITITVQSLFQNSRPDDSDSLLQSYLPQLNALDEYYTKVPSYRIGKRNLPRNQIEVVLRRRAVKKREVASAVAVESNASGNQSVSDKSNNTSENESTVATMKNNPDRRGKRAKQSSRDSQASSNSPRRTLFLPSQKHFRNQSHGKDATVYEDDSTISSATVASTWTTSLGPFKPVTQPVDPQLQTSQEDSTALISSQMPKEEIEGDTSLGLKLTILQGKVIVQTITPLDDGRASPAQLCGLLTPGDILIAVNGKSLINGTIHNPVSMERMFSVLKPLSQPLDAEDGQYYAREVRLRLVLDEGRELLRDQKEREERKQREREERKRLGLDSKGGNMVDPAADLFGLSSFMAVDQHSGMPMFGHWEDRHHKVAEKEGGSDAIALDLSILDGGKQVKTSEVMQGDARRMQPLFTRALPSLQAQIAQQVALERQWIRSQNTSEFFSLDDEASLLLRAPSPVYHLEVSQFPLVNPIDARKMRLQRGAENMLYAKDIVSKVELQEKGLDNIHHDEDPLEIASRVCGTASIRTGASRRRWHRGDSADDACSTAASASFIDNQLDTSTAHSGDSVEECDHRLLVELAANNESWKRNVIVRLKAYAKATEKEGNSELVGKSSIQLSEEDVAPTSLDSLLFGGDVAKILEKKKQSLALPPGEMTSMLFDLVEHLESGLPMQIFTKDDSSTNPLNASEKVVSFMKTPIEMSVDITKATDFLLNNAFDVWLKSFRPLPWKQRRALWPLNQSGGNADSGSTMASSHFDDGLSISIASAGTSTNVPAEKRNLREVIEEMELDPETRIETCRLVTFYFTRKFVSIAQRHSTEFLTPDEETEAKALIDEYGSYMNLYECLLTAGKLQSQGLIDKLVGVGKYDAHHKEAVKALQKAKGLLFYEPKMLSAIHELLPSLPATSESNNFDFISLLVSAYPDLPPWCIRGAFSSENTDDLYFQYLSSLLHPDEGSDSAKRNEALVREWCLMLSSIGEDEESESIEEKRRRFYHIASPSDRRSVFYHRDLPFLMDTSIKISQFGLALELANELISSAKYSRDGSVLKCVAQHLRTISDIALTGNAGELNASLLSQVISFYNVLSPRLHEHHCQFNIANELSKLLQQCTIEEKRIPMYAISNNIDSCIIAISEHAPPSDSLKVFAQWDQISVDSPSLISAIHTCLIRGARDGVKKELSGSLLSIQRAREEGRRPILEDESVWNADACEVPANSEDKDKDETGGGFIWTNVLNGTLLLPTAK</sequence>
<dbReference type="InterPro" id="IPR001478">
    <property type="entry name" value="PDZ"/>
</dbReference>
<dbReference type="OMA" id="HTCLIRG"/>
<gene>
    <name evidence="3" type="ORF">THAPSDRAFT_8518</name>
</gene>
<feature type="compositionally biased region" description="Polar residues" evidence="1">
    <location>
        <begin position="433"/>
        <end position="459"/>
    </location>
</feature>
<feature type="region of interest" description="Disordered" evidence="1">
    <location>
        <begin position="1"/>
        <end position="55"/>
    </location>
</feature>
<feature type="region of interest" description="Disordered" evidence="1">
    <location>
        <begin position="226"/>
        <end position="355"/>
    </location>
</feature>
<feature type="compositionally biased region" description="Basic residues" evidence="1">
    <location>
        <begin position="302"/>
        <end position="312"/>
    </location>
</feature>
<evidence type="ECO:0000313" key="4">
    <source>
        <dbReference type="Proteomes" id="UP000001449"/>
    </source>
</evidence>
<dbReference type="Proteomes" id="UP000001449">
    <property type="component" value="Chromosome 10"/>
</dbReference>
<reference evidence="3 4" key="2">
    <citation type="journal article" date="2008" name="Nature">
        <title>The Phaeodactylum genome reveals the evolutionary history of diatom genomes.</title>
        <authorList>
            <person name="Bowler C."/>
            <person name="Allen A.E."/>
            <person name="Badger J.H."/>
            <person name="Grimwood J."/>
            <person name="Jabbari K."/>
            <person name="Kuo A."/>
            <person name="Maheswari U."/>
            <person name="Martens C."/>
            <person name="Maumus F."/>
            <person name="Otillar R.P."/>
            <person name="Rayko E."/>
            <person name="Salamov A."/>
            <person name="Vandepoele K."/>
            <person name="Beszteri B."/>
            <person name="Gruber A."/>
            <person name="Heijde M."/>
            <person name="Katinka M."/>
            <person name="Mock T."/>
            <person name="Valentin K."/>
            <person name="Verret F."/>
            <person name="Berges J.A."/>
            <person name="Brownlee C."/>
            <person name="Cadoret J.P."/>
            <person name="Chiovitti A."/>
            <person name="Choi C.J."/>
            <person name="Coesel S."/>
            <person name="De Martino A."/>
            <person name="Detter J.C."/>
            <person name="Durkin C."/>
            <person name="Falciatore A."/>
            <person name="Fournet J."/>
            <person name="Haruta M."/>
            <person name="Huysman M.J."/>
            <person name="Jenkins B.D."/>
            <person name="Jiroutova K."/>
            <person name="Jorgensen R.E."/>
            <person name="Joubert Y."/>
            <person name="Kaplan A."/>
            <person name="Kroger N."/>
            <person name="Kroth P.G."/>
            <person name="La Roche J."/>
            <person name="Lindquist E."/>
            <person name="Lommer M."/>
            <person name="Martin-Jezequel V."/>
            <person name="Lopez P.J."/>
            <person name="Lucas S."/>
            <person name="Mangogna M."/>
            <person name="McGinnis K."/>
            <person name="Medlin L.K."/>
            <person name="Montsant A."/>
            <person name="Oudot-Le Secq M.P."/>
            <person name="Napoli C."/>
            <person name="Obornik M."/>
            <person name="Parker M.S."/>
            <person name="Petit J.L."/>
            <person name="Porcel B.M."/>
            <person name="Poulsen N."/>
            <person name="Robison M."/>
            <person name="Rychlewski L."/>
            <person name="Rynearson T.A."/>
            <person name="Schmutz J."/>
            <person name="Shapiro H."/>
            <person name="Siaut M."/>
            <person name="Stanley M."/>
            <person name="Sussman M.R."/>
            <person name="Taylor A.R."/>
            <person name="Vardi A."/>
            <person name="von Dassow P."/>
            <person name="Vyverman W."/>
            <person name="Willis A."/>
            <person name="Wyrwicz L.S."/>
            <person name="Rokhsar D.S."/>
            <person name="Weissenbach J."/>
            <person name="Armbrust E.V."/>
            <person name="Green B.R."/>
            <person name="Van de Peer Y."/>
            <person name="Grigoriev I.V."/>
        </authorList>
    </citation>
    <scope>NUCLEOTIDE SEQUENCE [LARGE SCALE GENOMIC DNA]</scope>
    <source>
        <strain evidence="3 4">CCMP1335</strain>
    </source>
</reference>
<reference evidence="3 4" key="1">
    <citation type="journal article" date="2004" name="Science">
        <title>The genome of the diatom Thalassiosira pseudonana: ecology, evolution, and metabolism.</title>
        <authorList>
            <person name="Armbrust E.V."/>
            <person name="Berges J.A."/>
            <person name="Bowler C."/>
            <person name="Green B.R."/>
            <person name="Martinez D."/>
            <person name="Putnam N.H."/>
            <person name="Zhou S."/>
            <person name="Allen A.E."/>
            <person name="Apt K.E."/>
            <person name="Bechner M."/>
            <person name="Brzezinski M.A."/>
            <person name="Chaal B.K."/>
            <person name="Chiovitti A."/>
            <person name="Davis A.K."/>
            <person name="Demarest M.S."/>
            <person name="Detter J.C."/>
            <person name="Glavina T."/>
            <person name="Goodstein D."/>
            <person name="Hadi M.Z."/>
            <person name="Hellsten U."/>
            <person name="Hildebrand M."/>
            <person name="Jenkins B.D."/>
            <person name="Jurka J."/>
            <person name="Kapitonov V.V."/>
            <person name="Kroger N."/>
            <person name="Lau W.W."/>
            <person name="Lane T.W."/>
            <person name="Larimer F.W."/>
            <person name="Lippmeier J.C."/>
            <person name="Lucas S."/>
            <person name="Medina M."/>
            <person name="Montsant A."/>
            <person name="Obornik M."/>
            <person name="Parker M.S."/>
            <person name="Palenik B."/>
            <person name="Pazour G.J."/>
            <person name="Richardson P.M."/>
            <person name="Rynearson T.A."/>
            <person name="Saito M.A."/>
            <person name="Schwartz D.C."/>
            <person name="Thamatrakoln K."/>
            <person name="Valentin K."/>
            <person name="Vardi A."/>
            <person name="Wilkerson F.P."/>
            <person name="Rokhsar D.S."/>
        </authorList>
    </citation>
    <scope>NUCLEOTIDE SEQUENCE [LARGE SCALE GENOMIC DNA]</scope>
    <source>
        <strain evidence="3 4">CCMP1335</strain>
    </source>
</reference>
<dbReference type="PROSITE" id="PS50106">
    <property type="entry name" value="PDZ"/>
    <property type="match status" value="1"/>
</dbReference>
<dbReference type="InParanoid" id="B8C9Q7"/>
<feature type="compositionally biased region" description="Acidic residues" evidence="1">
    <location>
        <begin position="147"/>
        <end position="156"/>
    </location>
</feature>
<feature type="compositionally biased region" description="Low complexity" evidence="1">
    <location>
        <begin position="229"/>
        <end position="243"/>
    </location>
</feature>
<dbReference type="Gene3D" id="2.30.42.10">
    <property type="match status" value="1"/>
</dbReference>
<dbReference type="PaxDb" id="35128-Thaps8518"/>
<feature type="compositionally biased region" description="Polar residues" evidence="1">
    <location>
        <begin position="342"/>
        <end position="355"/>
    </location>
</feature>
<proteinExistence type="predicted"/>
<feature type="region of interest" description="Disordered" evidence="1">
    <location>
        <begin position="427"/>
        <end position="507"/>
    </location>
</feature>
<feature type="region of interest" description="Disordered" evidence="1">
    <location>
        <begin position="144"/>
        <end position="193"/>
    </location>
</feature>
<protein>
    <recommendedName>
        <fullName evidence="2">PDZ domain-containing protein</fullName>
    </recommendedName>
</protein>
<organism evidence="3 4">
    <name type="scientific">Thalassiosira pseudonana</name>
    <name type="common">Marine diatom</name>
    <name type="synonym">Cyclotella nana</name>
    <dbReference type="NCBI Taxonomy" id="35128"/>
    <lineage>
        <taxon>Eukaryota</taxon>
        <taxon>Sar</taxon>
        <taxon>Stramenopiles</taxon>
        <taxon>Ochrophyta</taxon>
        <taxon>Bacillariophyta</taxon>
        <taxon>Coscinodiscophyceae</taxon>
        <taxon>Thalassiosirophycidae</taxon>
        <taxon>Thalassiosirales</taxon>
        <taxon>Thalassiosiraceae</taxon>
        <taxon>Thalassiosira</taxon>
    </lineage>
</organism>
<keyword evidence="4" id="KW-1185">Reference proteome</keyword>
<accession>B8C9Q7</accession>
<feature type="compositionally biased region" description="Basic and acidic residues" evidence="1">
    <location>
        <begin position="157"/>
        <end position="172"/>
    </location>
</feature>
<feature type="compositionally biased region" description="Basic and acidic residues" evidence="1">
    <location>
        <begin position="665"/>
        <end position="684"/>
    </location>
</feature>
<dbReference type="HOGENOM" id="CLU_244589_0_0_1"/>
<dbReference type="SUPFAM" id="SSF50156">
    <property type="entry name" value="PDZ domain-like"/>
    <property type="match status" value="1"/>
</dbReference>
<name>B8C9Q7_THAPS</name>
<feature type="domain" description="PDZ" evidence="2">
    <location>
        <begin position="551"/>
        <end position="621"/>
    </location>
</feature>
<evidence type="ECO:0000256" key="1">
    <source>
        <dbReference type="SAM" id="MobiDB-lite"/>
    </source>
</evidence>
<feature type="region of interest" description="Disordered" evidence="1">
    <location>
        <begin position="665"/>
        <end position="687"/>
    </location>
</feature>
<dbReference type="RefSeq" id="XP_002292705.1">
    <property type="nucleotide sequence ID" value="XM_002292669.1"/>
</dbReference>
<dbReference type="eggNOG" id="ENOG502SH4I">
    <property type="taxonomic scope" value="Eukaryota"/>
</dbReference>
<evidence type="ECO:0000259" key="2">
    <source>
        <dbReference type="PROSITE" id="PS50106"/>
    </source>
</evidence>
<dbReference type="InterPro" id="IPR036034">
    <property type="entry name" value="PDZ_sf"/>
</dbReference>
<dbReference type="GeneID" id="7450742"/>